<evidence type="ECO:0000313" key="2">
    <source>
        <dbReference type="Proteomes" id="UP000886501"/>
    </source>
</evidence>
<reference evidence="1" key="1">
    <citation type="submission" date="2019-10" db="EMBL/GenBank/DDBJ databases">
        <authorList>
            <consortium name="DOE Joint Genome Institute"/>
            <person name="Kuo A."/>
            <person name="Miyauchi S."/>
            <person name="Kiss E."/>
            <person name="Drula E."/>
            <person name="Kohler A."/>
            <person name="Sanchez-Garcia M."/>
            <person name="Andreopoulos B."/>
            <person name="Barry K.W."/>
            <person name="Bonito G."/>
            <person name="Buee M."/>
            <person name="Carver A."/>
            <person name="Chen C."/>
            <person name="Cichocki N."/>
            <person name="Clum A."/>
            <person name="Culley D."/>
            <person name="Crous P.W."/>
            <person name="Fauchery L."/>
            <person name="Girlanda M."/>
            <person name="Hayes R."/>
            <person name="Keri Z."/>
            <person name="Labutti K."/>
            <person name="Lipzen A."/>
            <person name="Lombard V."/>
            <person name="Magnuson J."/>
            <person name="Maillard F."/>
            <person name="Morin E."/>
            <person name="Murat C."/>
            <person name="Nolan M."/>
            <person name="Ohm R."/>
            <person name="Pangilinan J."/>
            <person name="Pereira M."/>
            <person name="Perotto S."/>
            <person name="Peter M."/>
            <person name="Riley R."/>
            <person name="Sitrit Y."/>
            <person name="Stielow B."/>
            <person name="Szollosi G."/>
            <person name="Zifcakova L."/>
            <person name="Stursova M."/>
            <person name="Spatafora J.W."/>
            <person name="Tedersoo L."/>
            <person name="Vaario L.-M."/>
            <person name="Yamada A."/>
            <person name="Yan M."/>
            <person name="Wang P."/>
            <person name="Xu J."/>
            <person name="Bruns T."/>
            <person name="Baldrian P."/>
            <person name="Vilgalys R."/>
            <person name="Henrissat B."/>
            <person name="Grigoriev I.V."/>
            <person name="Hibbett D."/>
            <person name="Nagy L.G."/>
            <person name="Martin F.M."/>
        </authorList>
    </citation>
    <scope>NUCLEOTIDE SEQUENCE</scope>
    <source>
        <strain evidence="1">P2</strain>
    </source>
</reference>
<reference evidence="1" key="2">
    <citation type="journal article" date="2020" name="Nat. Commun.">
        <title>Large-scale genome sequencing of mycorrhizal fungi provides insights into the early evolution of symbiotic traits.</title>
        <authorList>
            <person name="Miyauchi S."/>
            <person name="Kiss E."/>
            <person name="Kuo A."/>
            <person name="Drula E."/>
            <person name="Kohler A."/>
            <person name="Sanchez-Garcia M."/>
            <person name="Morin E."/>
            <person name="Andreopoulos B."/>
            <person name="Barry K.W."/>
            <person name="Bonito G."/>
            <person name="Buee M."/>
            <person name="Carver A."/>
            <person name="Chen C."/>
            <person name="Cichocki N."/>
            <person name="Clum A."/>
            <person name="Culley D."/>
            <person name="Crous P.W."/>
            <person name="Fauchery L."/>
            <person name="Girlanda M."/>
            <person name="Hayes R.D."/>
            <person name="Keri Z."/>
            <person name="LaButti K."/>
            <person name="Lipzen A."/>
            <person name="Lombard V."/>
            <person name="Magnuson J."/>
            <person name="Maillard F."/>
            <person name="Murat C."/>
            <person name="Nolan M."/>
            <person name="Ohm R.A."/>
            <person name="Pangilinan J."/>
            <person name="Pereira M.F."/>
            <person name="Perotto S."/>
            <person name="Peter M."/>
            <person name="Pfister S."/>
            <person name="Riley R."/>
            <person name="Sitrit Y."/>
            <person name="Stielow J.B."/>
            <person name="Szollosi G."/>
            <person name="Zifcakova L."/>
            <person name="Stursova M."/>
            <person name="Spatafora J.W."/>
            <person name="Tedersoo L."/>
            <person name="Vaario L.M."/>
            <person name="Yamada A."/>
            <person name="Yan M."/>
            <person name="Wang P."/>
            <person name="Xu J."/>
            <person name="Bruns T."/>
            <person name="Baldrian P."/>
            <person name="Vilgalys R."/>
            <person name="Dunand C."/>
            <person name="Henrissat B."/>
            <person name="Grigoriev I.V."/>
            <person name="Hibbett D."/>
            <person name="Nagy L.G."/>
            <person name="Martin F.M."/>
        </authorList>
    </citation>
    <scope>NUCLEOTIDE SEQUENCE</scope>
    <source>
        <strain evidence="1">P2</strain>
    </source>
</reference>
<dbReference type="EMBL" id="MU118096">
    <property type="protein sequence ID" value="KAF9645292.1"/>
    <property type="molecule type" value="Genomic_DNA"/>
</dbReference>
<accession>A0ACB6Z6Y9</accession>
<proteinExistence type="predicted"/>
<name>A0ACB6Z6Y9_THEGA</name>
<keyword evidence="2" id="KW-1185">Reference proteome</keyword>
<evidence type="ECO:0000313" key="1">
    <source>
        <dbReference type="EMBL" id="KAF9645292.1"/>
    </source>
</evidence>
<gene>
    <name evidence="1" type="ORF">BDM02DRAFT_3120429</name>
</gene>
<protein>
    <submittedName>
        <fullName evidence="1">Guanine deaminase</fullName>
    </submittedName>
</protein>
<comment type="caution">
    <text evidence="1">The sequence shown here is derived from an EMBL/GenBank/DDBJ whole genome shotgun (WGS) entry which is preliminary data.</text>
</comment>
<organism evidence="1 2">
    <name type="scientific">Thelephora ganbajun</name>
    <name type="common">Ganba fungus</name>
    <dbReference type="NCBI Taxonomy" id="370292"/>
    <lineage>
        <taxon>Eukaryota</taxon>
        <taxon>Fungi</taxon>
        <taxon>Dikarya</taxon>
        <taxon>Basidiomycota</taxon>
        <taxon>Agaricomycotina</taxon>
        <taxon>Agaricomycetes</taxon>
        <taxon>Thelephorales</taxon>
        <taxon>Thelephoraceae</taxon>
        <taxon>Thelephora</taxon>
    </lineage>
</organism>
<dbReference type="Proteomes" id="UP000886501">
    <property type="component" value="Unassembled WGS sequence"/>
</dbReference>
<sequence length="548" mass="61107">MALLIIGSLVSPVDNRSYKTLPNALIYVGDDGLIKAINHIVGVPITTIHIEAILGEVGHCGEFEILHLARGEFLIPGFIDTHTHAPQFPNVGAGQQYELLKWLENVTFPMEAKFKNVDFARKAYTKIVKRIIDAGTTTCCYYGTLHLEATKELARIVHEYGQRAFIGKCNMDRESPSYYVERTDESVPHTEELIKYIRLLTPSKDGSLYVYPVLTPRFAIATTDELLKRIRVLVDSDPLLTIQTHISENPSEVRRTKELFKHLSKPEKPITYAGVYDHYHLLRNNTILAHAVYLEEEEWKLVKEKNCGISHCPTSNFNLTSGVAKVGDMLDRGVKVGLGTDVSGGFSPSILTAVRHASIAAKVVAIADLNSFAYRPLTVATLFWLATLGGAQVCNLERKAGSLEVGKSFDAIVVNIRNTSTPSPPPVSPHNLNLWGVGDDEDLGLDIRRRKDNNSIADGDAEVDIADENQLKEELDAMLERLLFCGDDRNLRRVYVQGRWIGGTEGRYDSTGVNVNATSLWRSNEAMSRRLFGSLHVIHVMYIRWIVA</sequence>